<proteinExistence type="predicted"/>
<dbReference type="KEGG" id="meme:HYG87_00870"/>
<name>A0A8T8K8U4_9EURY</name>
<evidence type="ECO:0000313" key="4">
    <source>
        <dbReference type="Proteomes" id="UP000681041"/>
    </source>
</evidence>
<feature type="compositionally biased region" description="Acidic residues" evidence="1">
    <location>
        <begin position="1"/>
        <end position="14"/>
    </location>
</feature>
<gene>
    <name evidence="3" type="ORF">HYG87_00870</name>
</gene>
<dbReference type="Pfam" id="PF11784">
    <property type="entry name" value="DUF3320"/>
    <property type="match status" value="1"/>
</dbReference>
<sequence>MAEDISTPQDEDLNDKEPVTGFNPDAGNDTGDSFDKEPGTGISSDLDDDSTFNPNVDKDPVFTPRIDEVPEDAPPRLEDKLIPYQTYDTISLNSGDDLYKSSIPTISSVVSEIVSTEGPIHSEEVIRRIRESCGLRRAGSKVRNIISSGMEMAENNGNIRRSGDFLLLNDTSRIDVRQRKYKVDITYISAEEIREALKMVLEFEKEINKRELIIKTSRLFGFKTTSKKTFDRIENVLEDMLNKGELKNNDGLISF</sequence>
<evidence type="ECO:0000259" key="2">
    <source>
        <dbReference type="Pfam" id="PF11784"/>
    </source>
</evidence>
<dbReference type="InterPro" id="IPR021754">
    <property type="entry name" value="DUF3320"/>
</dbReference>
<protein>
    <submittedName>
        <fullName evidence="3">DUF3320 domain-containing protein</fullName>
    </submittedName>
</protein>
<feature type="region of interest" description="Disordered" evidence="1">
    <location>
        <begin position="1"/>
        <end position="75"/>
    </location>
</feature>
<accession>A0A8T8K8U4</accession>
<dbReference type="AlphaFoldDB" id="A0A8T8K8U4"/>
<feature type="compositionally biased region" description="Basic and acidic residues" evidence="1">
    <location>
        <begin position="56"/>
        <end position="75"/>
    </location>
</feature>
<keyword evidence="4" id="KW-1185">Reference proteome</keyword>
<dbReference type="EMBL" id="CP058560">
    <property type="protein sequence ID" value="QUH24252.1"/>
    <property type="molecule type" value="Genomic_DNA"/>
</dbReference>
<dbReference type="OrthoDB" id="45637at2157"/>
<reference evidence="3" key="1">
    <citation type="submission" date="2020-07" db="EMBL/GenBank/DDBJ databases">
        <title>Methanobacterium. sp. MethCan genome.</title>
        <authorList>
            <person name="Postec A."/>
            <person name="Quemeneur M."/>
        </authorList>
    </citation>
    <scope>NUCLEOTIDE SEQUENCE</scope>
    <source>
        <strain evidence="3">MethCAN</strain>
    </source>
</reference>
<evidence type="ECO:0000256" key="1">
    <source>
        <dbReference type="SAM" id="MobiDB-lite"/>
    </source>
</evidence>
<evidence type="ECO:0000313" key="3">
    <source>
        <dbReference type="EMBL" id="QUH24252.1"/>
    </source>
</evidence>
<dbReference type="Proteomes" id="UP000681041">
    <property type="component" value="Chromosome"/>
</dbReference>
<organism evidence="3 4">
    <name type="scientific">Methanobacterium alkalithermotolerans</name>
    <dbReference type="NCBI Taxonomy" id="2731220"/>
    <lineage>
        <taxon>Archaea</taxon>
        <taxon>Methanobacteriati</taxon>
        <taxon>Methanobacteriota</taxon>
        <taxon>Methanomada group</taxon>
        <taxon>Methanobacteria</taxon>
        <taxon>Methanobacteriales</taxon>
        <taxon>Methanobacteriaceae</taxon>
        <taxon>Methanobacterium</taxon>
    </lineage>
</organism>
<feature type="domain" description="DUF3320" evidence="2">
    <location>
        <begin position="96"/>
        <end position="144"/>
    </location>
</feature>